<evidence type="ECO:0000313" key="4">
    <source>
        <dbReference type="Proteomes" id="UP000653578"/>
    </source>
</evidence>
<dbReference type="SUPFAM" id="SSF51004">
    <property type="entry name" value="C-terminal (heme d1) domain of cytochrome cd1-nitrite reductase"/>
    <property type="match status" value="1"/>
</dbReference>
<feature type="region of interest" description="Disordered" evidence="2">
    <location>
        <begin position="1"/>
        <end position="26"/>
    </location>
</feature>
<protein>
    <submittedName>
        <fullName evidence="3">Beta-propeller fold lactonase family protein</fullName>
    </submittedName>
</protein>
<comment type="caution">
    <text evidence="3">The sequence shown here is derived from an EMBL/GenBank/DDBJ whole genome shotgun (WGS) entry which is preliminary data.</text>
</comment>
<dbReference type="InterPro" id="IPR050282">
    <property type="entry name" value="Cycloisomerase_2"/>
</dbReference>
<feature type="compositionally biased region" description="Low complexity" evidence="2">
    <location>
        <begin position="9"/>
        <end position="23"/>
    </location>
</feature>
<dbReference type="PANTHER" id="PTHR30344:SF1">
    <property type="entry name" value="6-PHOSPHOGLUCONOLACTONASE"/>
    <property type="match status" value="1"/>
</dbReference>
<dbReference type="Pfam" id="PF10282">
    <property type="entry name" value="Lactonase"/>
    <property type="match status" value="1"/>
</dbReference>
<sequence length="384" mass="40975">MGNERETAISDASVNANANANESENTRENTKAFVYVGSYTDDQHPVGISLYSFDGQNGELTLVETYSDLPNASFLAVNKDKTVLYAVSETVTYEGRFGGSAAAYAIEAGTGRLSKINQQPADGSAPCYISLDALGRRVYVANYLSGDVTVFPVEAGGGLGERTQLIKHEGELGPQVDRQEAPHAHSIVPSPDNQFAVSADLGLDRLVVSRIDAESGDLLPHGGAGVKPGAGPRHAVFNADSTHVYAINELDNTVTVLSYEADAGRMAAVQSLSTLPEDFSGVSYCADIHLSGDGRFLYASNRGHDSIAVYGVDRDSGTLSVVGWQSTRGQWPRNFALSPQDAFLLAANQNSDSIVVFRRDAETGMLQETEQTVAVSRPVCVRFL</sequence>
<dbReference type="InterPro" id="IPR011048">
    <property type="entry name" value="Haem_d1_sf"/>
</dbReference>
<dbReference type="InterPro" id="IPR015943">
    <property type="entry name" value="WD40/YVTN_repeat-like_dom_sf"/>
</dbReference>
<gene>
    <name evidence="3" type="ORF">GC096_17675</name>
</gene>
<name>A0ABX1XBW1_9BACL</name>
<evidence type="ECO:0000256" key="1">
    <source>
        <dbReference type="ARBA" id="ARBA00005564"/>
    </source>
</evidence>
<comment type="similarity">
    <text evidence="1">Belongs to the cycloisomerase 2 family.</text>
</comment>
<dbReference type="InterPro" id="IPR019405">
    <property type="entry name" value="Lactonase_7-beta_prop"/>
</dbReference>
<proteinExistence type="inferred from homology"/>
<organism evidence="3 4">
    <name type="scientific">Paenibacillus plantarum</name>
    <dbReference type="NCBI Taxonomy" id="2654975"/>
    <lineage>
        <taxon>Bacteria</taxon>
        <taxon>Bacillati</taxon>
        <taxon>Bacillota</taxon>
        <taxon>Bacilli</taxon>
        <taxon>Bacillales</taxon>
        <taxon>Paenibacillaceae</taxon>
        <taxon>Paenibacillus</taxon>
    </lineage>
</organism>
<reference evidence="3 4" key="1">
    <citation type="submission" date="2019-10" db="EMBL/GenBank/DDBJ databases">
        <title>Description of Paenibacillus humi sp. nov.</title>
        <authorList>
            <person name="Carlier A."/>
            <person name="Qi S."/>
        </authorList>
    </citation>
    <scope>NUCLEOTIDE SEQUENCE [LARGE SCALE GENOMIC DNA]</scope>
    <source>
        <strain evidence="3 4">LMG 31461</strain>
    </source>
</reference>
<evidence type="ECO:0000313" key="3">
    <source>
        <dbReference type="EMBL" id="NOU65867.1"/>
    </source>
</evidence>
<dbReference type="RefSeq" id="WP_171632012.1">
    <property type="nucleotide sequence ID" value="NZ_WHNY01000059.1"/>
</dbReference>
<keyword evidence="4" id="KW-1185">Reference proteome</keyword>
<evidence type="ECO:0000256" key="2">
    <source>
        <dbReference type="SAM" id="MobiDB-lite"/>
    </source>
</evidence>
<dbReference type="Gene3D" id="2.130.10.10">
    <property type="entry name" value="YVTN repeat-like/Quinoprotein amine dehydrogenase"/>
    <property type="match status" value="1"/>
</dbReference>
<dbReference type="EMBL" id="WHNY01000059">
    <property type="protein sequence ID" value="NOU65867.1"/>
    <property type="molecule type" value="Genomic_DNA"/>
</dbReference>
<dbReference type="Proteomes" id="UP000653578">
    <property type="component" value="Unassembled WGS sequence"/>
</dbReference>
<dbReference type="PANTHER" id="PTHR30344">
    <property type="entry name" value="6-PHOSPHOGLUCONOLACTONASE-RELATED"/>
    <property type="match status" value="1"/>
</dbReference>
<accession>A0ABX1XBW1</accession>